<comment type="caution">
    <text evidence="2">The sequence shown here is derived from an EMBL/GenBank/DDBJ whole genome shotgun (WGS) entry which is preliminary data.</text>
</comment>
<feature type="compositionally biased region" description="Basic and acidic residues" evidence="1">
    <location>
        <begin position="108"/>
        <end position="123"/>
    </location>
</feature>
<proteinExistence type="predicted"/>
<dbReference type="EMBL" id="JARJCW010000001">
    <property type="protein sequence ID" value="KAJ7229821.1"/>
    <property type="molecule type" value="Genomic_DNA"/>
</dbReference>
<keyword evidence="3" id="KW-1185">Reference proteome</keyword>
<name>A0AAD7E5X8_9AGAR</name>
<dbReference type="AlphaFoldDB" id="A0AAD7E5X8"/>
<feature type="region of interest" description="Disordered" evidence="1">
    <location>
        <begin position="82"/>
        <end position="136"/>
    </location>
</feature>
<evidence type="ECO:0000313" key="2">
    <source>
        <dbReference type="EMBL" id="KAJ7229821.1"/>
    </source>
</evidence>
<evidence type="ECO:0000256" key="1">
    <source>
        <dbReference type="SAM" id="MobiDB-lite"/>
    </source>
</evidence>
<evidence type="ECO:0000313" key="3">
    <source>
        <dbReference type="Proteomes" id="UP001219525"/>
    </source>
</evidence>
<organism evidence="2 3">
    <name type="scientific">Mycena pura</name>
    <dbReference type="NCBI Taxonomy" id="153505"/>
    <lineage>
        <taxon>Eukaryota</taxon>
        <taxon>Fungi</taxon>
        <taxon>Dikarya</taxon>
        <taxon>Basidiomycota</taxon>
        <taxon>Agaricomycotina</taxon>
        <taxon>Agaricomycetes</taxon>
        <taxon>Agaricomycetidae</taxon>
        <taxon>Agaricales</taxon>
        <taxon>Marasmiineae</taxon>
        <taxon>Mycenaceae</taxon>
        <taxon>Mycena</taxon>
    </lineage>
</organism>
<gene>
    <name evidence="2" type="ORF">GGX14DRAFT_383780</name>
</gene>
<protein>
    <submittedName>
        <fullName evidence="2">Uncharacterized protein</fullName>
    </submittedName>
</protein>
<dbReference type="Proteomes" id="UP001219525">
    <property type="component" value="Unassembled WGS sequence"/>
</dbReference>
<sequence>MDIMGVYGKLRASAIQSDTLYQEGSLWCGRFIQQGSWIGVFDRTSRRYYQGGTAIPYKGSSSTNQVIRWECYDLSRDVSNRGYGRTAGKPARPYTLYARGTSKGPRRGTSEEGKSLDDRRLRDGQGQGKVLVTANV</sequence>
<reference evidence="2" key="1">
    <citation type="submission" date="2023-03" db="EMBL/GenBank/DDBJ databases">
        <title>Massive genome expansion in bonnet fungi (Mycena s.s.) driven by repeated elements and novel gene families across ecological guilds.</title>
        <authorList>
            <consortium name="Lawrence Berkeley National Laboratory"/>
            <person name="Harder C.B."/>
            <person name="Miyauchi S."/>
            <person name="Viragh M."/>
            <person name="Kuo A."/>
            <person name="Thoen E."/>
            <person name="Andreopoulos B."/>
            <person name="Lu D."/>
            <person name="Skrede I."/>
            <person name="Drula E."/>
            <person name="Henrissat B."/>
            <person name="Morin E."/>
            <person name="Kohler A."/>
            <person name="Barry K."/>
            <person name="LaButti K."/>
            <person name="Morin E."/>
            <person name="Salamov A."/>
            <person name="Lipzen A."/>
            <person name="Mereny Z."/>
            <person name="Hegedus B."/>
            <person name="Baldrian P."/>
            <person name="Stursova M."/>
            <person name="Weitz H."/>
            <person name="Taylor A."/>
            <person name="Grigoriev I.V."/>
            <person name="Nagy L.G."/>
            <person name="Martin F."/>
            <person name="Kauserud H."/>
        </authorList>
    </citation>
    <scope>NUCLEOTIDE SEQUENCE</scope>
    <source>
        <strain evidence="2">9144</strain>
    </source>
</reference>
<accession>A0AAD7E5X8</accession>